<dbReference type="EMBL" id="JALJOQ010000140">
    <property type="protein sequence ID" value="KAK9794350.1"/>
    <property type="molecule type" value="Genomic_DNA"/>
</dbReference>
<dbReference type="PANTHER" id="PTHR15887:SF1">
    <property type="entry name" value="TRANSMEMBRANE PROTEIN 69"/>
    <property type="match status" value="1"/>
</dbReference>
<reference evidence="3 4" key="1">
    <citation type="journal article" date="2024" name="Nat. Commun.">
        <title>Phylogenomics reveals the evolutionary origins of lichenization in chlorophyte algae.</title>
        <authorList>
            <person name="Puginier C."/>
            <person name="Libourel C."/>
            <person name="Otte J."/>
            <person name="Skaloud P."/>
            <person name="Haon M."/>
            <person name="Grisel S."/>
            <person name="Petersen M."/>
            <person name="Berrin J.G."/>
            <person name="Delaux P.M."/>
            <person name="Dal Grande F."/>
            <person name="Keller J."/>
        </authorList>
    </citation>
    <scope>NUCLEOTIDE SEQUENCE [LARGE SCALE GENOMIC DNA]</scope>
    <source>
        <strain evidence="3 4">SAG 2036</strain>
    </source>
</reference>
<dbReference type="Proteomes" id="UP001465755">
    <property type="component" value="Unassembled WGS sequence"/>
</dbReference>
<dbReference type="AlphaFoldDB" id="A0AAW1NTL6"/>
<proteinExistence type="predicted"/>
<name>A0AAW1NTL6_9CHLO</name>
<protein>
    <submittedName>
        <fullName evidence="3">Uncharacterized protein</fullName>
    </submittedName>
</protein>
<accession>A0AAW1NTL6</accession>
<organism evidence="3 4">
    <name type="scientific">Symbiochloris irregularis</name>
    <dbReference type="NCBI Taxonomy" id="706552"/>
    <lineage>
        <taxon>Eukaryota</taxon>
        <taxon>Viridiplantae</taxon>
        <taxon>Chlorophyta</taxon>
        <taxon>core chlorophytes</taxon>
        <taxon>Trebouxiophyceae</taxon>
        <taxon>Trebouxiales</taxon>
        <taxon>Trebouxiaceae</taxon>
        <taxon>Symbiochloris</taxon>
    </lineage>
</organism>
<sequence length="166" mass="17530">MNLQRPGRRLLQLFPSLKGSLDSQAKDLRLSSAELPESLCRRVTTQTKQGEAATSAGSSEASTSQTGPSVPPQRPPRLSDVPPTARLLGLAGVLPFIALSPPVAGILPFIPADLVANAGLLQLGYGASIASFLGGIHWSLAMVHYPGTKAAFDAASDRYIWKLDEK</sequence>
<feature type="region of interest" description="Disordered" evidence="1">
    <location>
        <begin position="42"/>
        <end position="82"/>
    </location>
</feature>
<comment type="caution">
    <text evidence="3">The sequence shown here is derived from an EMBL/GenBank/DDBJ whole genome shotgun (WGS) entry which is preliminary data.</text>
</comment>
<keyword evidence="2" id="KW-0472">Membrane</keyword>
<dbReference type="InterPro" id="IPR021836">
    <property type="entry name" value="DUF3429"/>
</dbReference>
<keyword evidence="2" id="KW-1133">Transmembrane helix</keyword>
<evidence type="ECO:0000313" key="3">
    <source>
        <dbReference type="EMBL" id="KAK9794350.1"/>
    </source>
</evidence>
<keyword evidence="2" id="KW-0812">Transmembrane</keyword>
<dbReference type="PANTHER" id="PTHR15887">
    <property type="entry name" value="TRANSMEMBRANE PROTEIN 69"/>
    <property type="match status" value="1"/>
</dbReference>
<evidence type="ECO:0000313" key="4">
    <source>
        <dbReference type="Proteomes" id="UP001465755"/>
    </source>
</evidence>
<dbReference type="Pfam" id="PF11911">
    <property type="entry name" value="DUF3429"/>
    <property type="match status" value="1"/>
</dbReference>
<feature type="transmembrane region" description="Helical" evidence="2">
    <location>
        <begin position="87"/>
        <end position="110"/>
    </location>
</feature>
<feature type="compositionally biased region" description="Low complexity" evidence="1">
    <location>
        <begin position="49"/>
        <end position="67"/>
    </location>
</feature>
<gene>
    <name evidence="3" type="ORF">WJX73_010149</name>
</gene>
<evidence type="ECO:0000256" key="2">
    <source>
        <dbReference type="SAM" id="Phobius"/>
    </source>
</evidence>
<evidence type="ECO:0000256" key="1">
    <source>
        <dbReference type="SAM" id="MobiDB-lite"/>
    </source>
</evidence>
<keyword evidence="4" id="KW-1185">Reference proteome</keyword>
<feature type="transmembrane region" description="Helical" evidence="2">
    <location>
        <begin position="122"/>
        <end position="143"/>
    </location>
</feature>